<dbReference type="Proteomes" id="UP001234297">
    <property type="component" value="Chromosome 12"/>
</dbReference>
<name>A0ACC2K4F5_PERAE</name>
<protein>
    <submittedName>
        <fullName evidence="1">Uncharacterized protein</fullName>
    </submittedName>
</protein>
<proteinExistence type="predicted"/>
<reference evidence="1 2" key="1">
    <citation type="journal article" date="2022" name="Hortic Res">
        <title>A haplotype resolved chromosomal level avocado genome allows analysis of novel avocado genes.</title>
        <authorList>
            <person name="Nath O."/>
            <person name="Fletcher S.J."/>
            <person name="Hayward A."/>
            <person name="Shaw L.M."/>
            <person name="Masouleh A.K."/>
            <person name="Furtado A."/>
            <person name="Henry R.J."/>
            <person name="Mitter N."/>
        </authorList>
    </citation>
    <scope>NUCLEOTIDE SEQUENCE [LARGE SCALE GENOMIC DNA]</scope>
    <source>
        <strain evidence="2">cv. Hass</strain>
    </source>
</reference>
<accession>A0ACC2K4F5</accession>
<keyword evidence="2" id="KW-1185">Reference proteome</keyword>
<dbReference type="EMBL" id="CM056820">
    <property type="protein sequence ID" value="KAJ8615995.1"/>
    <property type="molecule type" value="Genomic_DNA"/>
</dbReference>
<evidence type="ECO:0000313" key="2">
    <source>
        <dbReference type="Proteomes" id="UP001234297"/>
    </source>
</evidence>
<evidence type="ECO:0000313" key="1">
    <source>
        <dbReference type="EMBL" id="KAJ8615995.1"/>
    </source>
</evidence>
<organism evidence="1 2">
    <name type="scientific">Persea americana</name>
    <name type="common">Avocado</name>
    <dbReference type="NCBI Taxonomy" id="3435"/>
    <lineage>
        <taxon>Eukaryota</taxon>
        <taxon>Viridiplantae</taxon>
        <taxon>Streptophyta</taxon>
        <taxon>Embryophyta</taxon>
        <taxon>Tracheophyta</taxon>
        <taxon>Spermatophyta</taxon>
        <taxon>Magnoliopsida</taxon>
        <taxon>Magnoliidae</taxon>
        <taxon>Laurales</taxon>
        <taxon>Lauraceae</taxon>
        <taxon>Persea</taxon>
    </lineage>
</organism>
<sequence>MLRRKEDWKEAMVVELGPRRGLPELEGAVNHGPAGVVEEVEGVWGELEGLAADGGFLIIDDGPIVAAVEGSK</sequence>
<gene>
    <name evidence="1" type="ORF">MRB53_035367</name>
</gene>
<comment type="caution">
    <text evidence="1">The sequence shown here is derived from an EMBL/GenBank/DDBJ whole genome shotgun (WGS) entry which is preliminary data.</text>
</comment>